<accession>A0A0E9Q5Y1</accession>
<dbReference type="EMBL" id="GBXM01097054">
    <property type="protein sequence ID" value="JAH11523.1"/>
    <property type="molecule type" value="Transcribed_RNA"/>
</dbReference>
<sequence length="71" mass="7842">MESTECASSNLNRWTTKQTKNTSMLVLIGIVSRNMFRPIWSSGSNGKQIQMSVDQEGKKSAACSSLVYPVK</sequence>
<organism evidence="1">
    <name type="scientific">Anguilla anguilla</name>
    <name type="common">European freshwater eel</name>
    <name type="synonym">Muraena anguilla</name>
    <dbReference type="NCBI Taxonomy" id="7936"/>
    <lineage>
        <taxon>Eukaryota</taxon>
        <taxon>Metazoa</taxon>
        <taxon>Chordata</taxon>
        <taxon>Craniata</taxon>
        <taxon>Vertebrata</taxon>
        <taxon>Euteleostomi</taxon>
        <taxon>Actinopterygii</taxon>
        <taxon>Neopterygii</taxon>
        <taxon>Teleostei</taxon>
        <taxon>Anguilliformes</taxon>
        <taxon>Anguillidae</taxon>
        <taxon>Anguilla</taxon>
    </lineage>
</organism>
<protein>
    <submittedName>
        <fullName evidence="1">Uncharacterized protein</fullName>
    </submittedName>
</protein>
<name>A0A0E9Q5Y1_ANGAN</name>
<dbReference type="AlphaFoldDB" id="A0A0E9Q5Y1"/>
<evidence type="ECO:0000313" key="1">
    <source>
        <dbReference type="EMBL" id="JAH11523.1"/>
    </source>
</evidence>
<reference evidence="1" key="1">
    <citation type="submission" date="2014-11" db="EMBL/GenBank/DDBJ databases">
        <authorList>
            <person name="Amaro Gonzalez C."/>
        </authorList>
    </citation>
    <scope>NUCLEOTIDE SEQUENCE</scope>
</reference>
<proteinExistence type="predicted"/>
<reference evidence="1" key="2">
    <citation type="journal article" date="2015" name="Fish Shellfish Immunol.">
        <title>Early steps in the European eel (Anguilla anguilla)-Vibrio vulnificus interaction in the gills: Role of the RtxA13 toxin.</title>
        <authorList>
            <person name="Callol A."/>
            <person name="Pajuelo D."/>
            <person name="Ebbesson L."/>
            <person name="Teles M."/>
            <person name="MacKenzie S."/>
            <person name="Amaro C."/>
        </authorList>
    </citation>
    <scope>NUCLEOTIDE SEQUENCE</scope>
</reference>